<dbReference type="SUPFAM" id="SSF50129">
    <property type="entry name" value="GroES-like"/>
    <property type="match status" value="1"/>
</dbReference>
<accession>A0A9Q9ATL0</accession>
<evidence type="ECO:0000256" key="1">
    <source>
        <dbReference type="ARBA" id="ARBA00008072"/>
    </source>
</evidence>
<organism evidence="4 5">
    <name type="scientific">Septoria linicola</name>
    <dbReference type="NCBI Taxonomy" id="215465"/>
    <lineage>
        <taxon>Eukaryota</taxon>
        <taxon>Fungi</taxon>
        <taxon>Dikarya</taxon>
        <taxon>Ascomycota</taxon>
        <taxon>Pezizomycotina</taxon>
        <taxon>Dothideomycetes</taxon>
        <taxon>Dothideomycetidae</taxon>
        <taxon>Mycosphaerellales</taxon>
        <taxon>Mycosphaerellaceae</taxon>
        <taxon>Septoria</taxon>
    </lineage>
</organism>
<dbReference type="PANTHER" id="PTHR45348:SF2">
    <property type="entry name" value="ZINC-TYPE ALCOHOL DEHYDROGENASE-LIKE PROTEIN C2E1P3.01"/>
    <property type="match status" value="1"/>
</dbReference>
<dbReference type="InterPro" id="IPR036291">
    <property type="entry name" value="NAD(P)-bd_dom_sf"/>
</dbReference>
<dbReference type="PANTHER" id="PTHR45348">
    <property type="entry name" value="HYPOTHETICAL OXIDOREDUCTASE (EUROFUNG)"/>
    <property type="match status" value="1"/>
</dbReference>
<dbReference type="EMBL" id="CP099422">
    <property type="protein sequence ID" value="USW52943.1"/>
    <property type="molecule type" value="Genomic_DNA"/>
</dbReference>
<feature type="domain" description="Alcohol dehydrogenase-like C-terminal" evidence="3">
    <location>
        <begin position="130"/>
        <end position="207"/>
    </location>
</feature>
<evidence type="ECO:0000313" key="5">
    <source>
        <dbReference type="Proteomes" id="UP001056384"/>
    </source>
</evidence>
<dbReference type="AlphaFoldDB" id="A0A9Q9ATL0"/>
<dbReference type="Proteomes" id="UP001056384">
    <property type="component" value="Chromosome 5"/>
</dbReference>
<dbReference type="Gene3D" id="3.90.180.10">
    <property type="entry name" value="Medium-chain alcohol dehydrogenases, catalytic domain"/>
    <property type="match status" value="1"/>
</dbReference>
<protein>
    <submittedName>
        <fullName evidence="4">GroES-like superfamily, alcohol dehydrogenase-like, NAD(P)-binding domain superfamily</fullName>
    </submittedName>
</protein>
<dbReference type="SUPFAM" id="SSF51735">
    <property type="entry name" value="NAD(P)-binding Rossmann-fold domains"/>
    <property type="match status" value="1"/>
</dbReference>
<name>A0A9Q9ATL0_9PEZI</name>
<dbReference type="GO" id="GO:0016651">
    <property type="term" value="F:oxidoreductase activity, acting on NAD(P)H"/>
    <property type="evidence" value="ECO:0007669"/>
    <property type="project" value="InterPro"/>
</dbReference>
<dbReference type="Pfam" id="PF00107">
    <property type="entry name" value="ADH_zinc_N"/>
    <property type="match status" value="1"/>
</dbReference>
<dbReference type="Gene3D" id="3.40.50.720">
    <property type="entry name" value="NAD(P)-binding Rossmann-like Domain"/>
    <property type="match status" value="1"/>
</dbReference>
<dbReference type="InterPro" id="IPR011032">
    <property type="entry name" value="GroES-like_sf"/>
</dbReference>
<evidence type="ECO:0000313" key="4">
    <source>
        <dbReference type="EMBL" id="USW52943.1"/>
    </source>
</evidence>
<reference evidence="4" key="1">
    <citation type="submission" date="2022-06" db="EMBL/GenBank/DDBJ databases">
        <title>Complete genome sequences of two strains of the flax pathogen Septoria linicola.</title>
        <authorList>
            <person name="Lapalu N."/>
            <person name="Simon A."/>
            <person name="Demenou B."/>
            <person name="Paumier D."/>
            <person name="Guillot M.-P."/>
            <person name="Gout L."/>
            <person name="Valade R."/>
        </authorList>
    </citation>
    <scope>NUCLEOTIDE SEQUENCE</scope>
    <source>
        <strain evidence="4">SE15195</strain>
    </source>
</reference>
<sequence>MPTQTALIVSEVGGRVHPVSNWPIPQPEQGQIQIRVSIAGLNPHDQKARDTGLFIKDSLPTILAHDLTAKISDTVNEHEAAALPTNVIASSIAIFDPSGLGIPAPWSPEAASFGYADASLLIVGGGTNCGRFGVQLAKLAGIGEIVVIGGDEKELMEWGATHVLNRHAGDAKIVEQIRSIVGDELLYAFDTINLPEDQHIAISALSSSRKGTVARLRASIGKVDETKIIGQKTVPKTAKPFWDRVAGYLQTGALVSPRYKIVKGLDADKVNAVLDRYRDGEKVIQTHFEVEGVE</sequence>
<gene>
    <name evidence="4" type="ORF">Slin15195_G062620</name>
</gene>
<proteinExistence type="inferred from homology"/>
<dbReference type="InterPro" id="IPR013149">
    <property type="entry name" value="ADH-like_C"/>
</dbReference>
<evidence type="ECO:0000256" key="2">
    <source>
        <dbReference type="ARBA" id="ARBA00023002"/>
    </source>
</evidence>
<keyword evidence="2" id="KW-0560">Oxidoreductase</keyword>
<comment type="similarity">
    <text evidence="1">Belongs to the zinc-containing alcohol dehydrogenase family.</text>
</comment>
<dbReference type="InterPro" id="IPR047122">
    <property type="entry name" value="Trans-enoyl_RdTase-like"/>
</dbReference>
<keyword evidence="5" id="KW-1185">Reference proteome</keyword>
<evidence type="ECO:0000259" key="3">
    <source>
        <dbReference type="Pfam" id="PF00107"/>
    </source>
</evidence>